<dbReference type="EMBL" id="FNVU01000020">
    <property type="protein sequence ID" value="SEG89515.1"/>
    <property type="molecule type" value="Genomic_DNA"/>
</dbReference>
<feature type="binding site" evidence="18">
    <location>
        <begin position="94"/>
        <end position="97"/>
    </location>
    <ligand>
        <name>substrate</name>
    </ligand>
</feature>
<dbReference type="GO" id="GO:0046872">
    <property type="term" value="F:metal ion binding"/>
    <property type="evidence" value="ECO:0007669"/>
    <property type="project" value="UniProtKB-KW"/>
</dbReference>
<dbReference type="Proteomes" id="UP000236754">
    <property type="component" value="Unassembled WGS sequence"/>
</dbReference>
<keyword evidence="21" id="KW-1185">Reference proteome</keyword>
<sequence length="271" mass="27851">MSVVVTNPPRAAAATVAGLAGFGVATVHEAQGRTGLLAPELRPVWSGARVAGTAVTVSVPPADNWMLHVAVEQCREGDILVVAPTSPSQAGYFGDLLATAVAARGVRGLVIDAGCRDVAELRGMGFPVWARHTCAFGTVKETLGDVNVPVVCGGQWIRPGDVVVADDDGVVRVPRERAEQVREASAAREEREAALRARYAAGELGLDVHGMRDRLAAKGLTYRDAAPAADRADDAAIGAADASAVDPASRPGATPSPDPAGASPRAGSRTR</sequence>
<evidence type="ECO:0000256" key="19">
    <source>
        <dbReference type="SAM" id="MobiDB-lite"/>
    </source>
</evidence>
<dbReference type="GO" id="GO:0047443">
    <property type="term" value="F:4-hydroxy-4-methyl-2-oxoglutarate aldolase activity"/>
    <property type="evidence" value="ECO:0007669"/>
    <property type="project" value="UniProtKB-EC"/>
</dbReference>
<gene>
    <name evidence="20" type="ORF">SAMN05216223_120104</name>
</gene>
<comment type="catalytic activity">
    <reaction evidence="16">
        <text>oxaloacetate + H(+) = pyruvate + CO2</text>
        <dbReference type="Rhea" id="RHEA:15641"/>
        <dbReference type="ChEBI" id="CHEBI:15361"/>
        <dbReference type="ChEBI" id="CHEBI:15378"/>
        <dbReference type="ChEBI" id="CHEBI:16452"/>
        <dbReference type="ChEBI" id="CHEBI:16526"/>
        <dbReference type="EC" id="4.1.1.112"/>
    </reaction>
</comment>
<feature type="region of interest" description="Disordered" evidence="19">
    <location>
        <begin position="230"/>
        <end position="271"/>
    </location>
</feature>
<dbReference type="NCBIfam" id="TIGR02798">
    <property type="entry name" value="ligK_PcmE"/>
    <property type="match status" value="1"/>
</dbReference>
<reference evidence="20 21" key="1">
    <citation type="submission" date="2016-10" db="EMBL/GenBank/DDBJ databases">
        <authorList>
            <person name="de Groot N.N."/>
        </authorList>
    </citation>
    <scope>NUCLEOTIDE SEQUENCE [LARGE SCALE GENOMIC DNA]</scope>
    <source>
        <strain evidence="20 21">CGMCC 4.2023</strain>
    </source>
</reference>
<keyword evidence="10 18" id="KW-0479">Metal-binding</keyword>
<comment type="cofactor">
    <cofactor evidence="2 18">
        <name>Mg(2+)</name>
        <dbReference type="ChEBI" id="CHEBI:18420"/>
    </cofactor>
</comment>
<dbReference type="AlphaFoldDB" id="A0A1H6DY41"/>
<protein>
    <recommendedName>
        <fullName evidence="9">Putative 4-hydroxy-4-methyl-2-oxoglutarate aldolase</fullName>
        <ecNumber evidence="8">4.1.1.112</ecNumber>
        <ecNumber evidence="7">4.1.3.17</ecNumber>
    </recommendedName>
    <alternativeName>
        <fullName evidence="15">Oxaloacetate decarboxylase</fullName>
    </alternativeName>
    <alternativeName>
        <fullName evidence="14">RraA-like protein</fullName>
    </alternativeName>
</protein>
<comment type="similarity">
    <text evidence="4">Belongs to the class II aldolase/RraA-like family.</text>
</comment>
<dbReference type="CDD" id="cd16841">
    <property type="entry name" value="RraA_family"/>
    <property type="match status" value="1"/>
</dbReference>
<dbReference type="OrthoDB" id="943692at2"/>
<dbReference type="PANTHER" id="PTHR33254:SF16">
    <property type="entry name" value="BLR3842 PROTEIN"/>
    <property type="match status" value="1"/>
</dbReference>
<evidence type="ECO:0000256" key="4">
    <source>
        <dbReference type="ARBA" id="ARBA00008621"/>
    </source>
</evidence>
<comment type="function">
    <text evidence="13">Catalyzes the aldol cleavage of 4-hydroxy-4-methyl-2-oxoglutarate (HMG) into 2 molecules of pyruvate. Also contains a secondary oxaloacetate (OAA) decarboxylase activity due to the common pyruvate enolate transition state formed following C-C bond cleavage in the retro-aldol and decarboxylation reactions.</text>
</comment>
<evidence type="ECO:0000256" key="13">
    <source>
        <dbReference type="ARBA" id="ARBA00025046"/>
    </source>
</evidence>
<dbReference type="Pfam" id="PF03737">
    <property type="entry name" value="RraA-like"/>
    <property type="match status" value="1"/>
</dbReference>
<proteinExistence type="inferred from homology"/>
<dbReference type="SUPFAM" id="SSF89562">
    <property type="entry name" value="RraA-like"/>
    <property type="match status" value="1"/>
</dbReference>
<evidence type="ECO:0000256" key="8">
    <source>
        <dbReference type="ARBA" id="ARBA00012947"/>
    </source>
</evidence>
<dbReference type="InterPro" id="IPR014165">
    <property type="entry name" value="LigK_PcmE"/>
</dbReference>
<feature type="binding site" evidence="18">
    <location>
        <position position="116"/>
    </location>
    <ligand>
        <name>substrate</name>
    </ligand>
</feature>
<comment type="subunit">
    <text evidence="5">Homotrimer.</text>
</comment>
<evidence type="ECO:0000256" key="12">
    <source>
        <dbReference type="ARBA" id="ARBA00023239"/>
    </source>
</evidence>
<evidence type="ECO:0000256" key="1">
    <source>
        <dbReference type="ARBA" id="ARBA00001342"/>
    </source>
</evidence>
<comment type="catalytic activity">
    <reaction evidence="1">
        <text>4-hydroxy-4-methyl-2-oxoglutarate = 2 pyruvate</text>
        <dbReference type="Rhea" id="RHEA:22748"/>
        <dbReference type="ChEBI" id="CHEBI:15361"/>
        <dbReference type="ChEBI" id="CHEBI:58276"/>
        <dbReference type="EC" id="4.1.3.17"/>
    </reaction>
</comment>
<evidence type="ECO:0000313" key="21">
    <source>
        <dbReference type="Proteomes" id="UP000236754"/>
    </source>
</evidence>
<evidence type="ECO:0000256" key="9">
    <source>
        <dbReference type="ARBA" id="ARBA00016549"/>
    </source>
</evidence>
<evidence type="ECO:0000256" key="15">
    <source>
        <dbReference type="ARBA" id="ARBA00032305"/>
    </source>
</evidence>
<evidence type="ECO:0000256" key="5">
    <source>
        <dbReference type="ARBA" id="ARBA00011233"/>
    </source>
</evidence>
<dbReference type="GO" id="GO:0019336">
    <property type="term" value="P:phenol-containing compound catabolic process"/>
    <property type="evidence" value="ECO:0007669"/>
    <property type="project" value="UniProtKB-ARBA"/>
</dbReference>
<comment type="similarity">
    <text evidence="17">Belongs to the LigK/PcmE family.</text>
</comment>
<evidence type="ECO:0000313" key="20">
    <source>
        <dbReference type="EMBL" id="SEG89515.1"/>
    </source>
</evidence>
<dbReference type="PANTHER" id="PTHR33254">
    <property type="entry name" value="4-HYDROXY-4-METHYL-2-OXOGLUTARATE ALDOLASE 3-RELATED"/>
    <property type="match status" value="1"/>
</dbReference>
<accession>A0A1H6DY41</accession>
<evidence type="ECO:0000256" key="2">
    <source>
        <dbReference type="ARBA" id="ARBA00001946"/>
    </source>
</evidence>
<dbReference type="EC" id="4.1.3.17" evidence="7"/>
<comment type="cofactor">
    <cofactor evidence="3">
        <name>a divalent metal cation</name>
        <dbReference type="ChEBI" id="CHEBI:60240"/>
    </cofactor>
</comment>
<evidence type="ECO:0000256" key="10">
    <source>
        <dbReference type="ARBA" id="ARBA00022723"/>
    </source>
</evidence>
<evidence type="ECO:0000256" key="16">
    <source>
        <dbReference type="ARBA" id="ARBA00047973"/>
    </source>
</evidence>
<evidence type="ECO:0000256" key="17">
    <source>
        <dbReference type="ARBA" id="ARBA00061585"/>
    </source>
</evidence>
<dbReference type="NCBIfam" id="NF006731">
    <property type="entry name" value="PRK09262.1"/>
    <property type="match status" value="1"/>
</dbReference>
<dbReference type="InterPro" id="IPR005493">
    <property type="entry name" value="RraA/RraA-like"/>
</dbReference>
<organism evidence="20 21">
    <name type="scientific">Actinacidiphila yanglinensis</name>
    <dbReference type="NCBI Taxonomy" id="310779"/>
    <lineage>
        <taxon>Bacteria</taxon>
        <taxon>Bacillati</taxon>
        <taxon>Actinomycetota</taxon>
        <taxon>Actinomycetes</taxon>
        <taxon>Kitasatosporales</taxon>
        <taxon>Streptomycetaceae</taxon>
        <taxon>Actinacidiphila</taxon>
    </lineage>
</organism>
<feature type="compositionally biased region" description="Low complexity" evidence="19">
    <location>
        <begin position="230"/>
        <end position="251"/>
    </location>
</feature>
<dbReference type="EC" id="4.1.1.112" evidence="8"/>
<evidence type="ECO:0000256" key="11">
    <source>
        <dbReference type="ARBA" id="ARBA00022842"/>
    </source>
</evidence>
<keyword evidence="12" id="KW-0456">Lyase</keyword>
<dbReference type="GO" id="GO:0008948">
    <property type="term" value="F:oxaloacetate decarboxylase activity"/>
    <property type="evidence" value="ECO:0007669"/>
    <property type="project" value="UniProtKB-EC"/>
</dbReference>
<evidence type="ECO:0000256" key="6">
    <source>
        <dbReference type="ARBA" id="ARBA00011643"/>
    </source>
</evidence>
<feature type="binding site" evidence="18">
    <location>
        <position position="117"/>
    </location>
    <ligand>
        <name>Mg(2+)</name>
        <dbReference type="ChEBI" id="CHEBI:18420"/>
    </ligand>
</feature>
<dbReference type="InterPro" id="IPR036704">
    <property type="entry name" value="RraA/RraA-like_sf"/>
</dbReference>
<comment type="subunit">
    <text evidence="6">Homohexamer.</text>
</comment>
<evidence type="ECO:0000256" key="3">
    <source>
        <dbReference type="ARBA" id="ARBA00001968"/>
    </source>
</evidence>
<dbReference type="GO" id="GO:0046395">
    <property type="term" value="P:carboxylic acid catabolic process"/>
    <property type="evidence" value="ECO:0007669"/>
    <property type="project" value="UniProtKB-ARBA"/>
</dbReference>
<evidence type="ECO:0000256" key="7">
    <source>
        <dbReference type="ARBA" id="ARBA00012213"/>
    </source>
</evidence>
<evidence type="ECO:0000256" key="14">
    <source>
        <dbReference type="ARBA" id="ARBA00030169"/>
    </source>
</evidence>
<name>A0A1H6DY41_9ACTN</name>
<dbReference type="FunFam" id="3.50.30.40:FF:000002">
    <property type="entry name" value="4-carboxy-4-hydroxy-2-oxoadipate aldolase/oxaloacetate decarboxylase"/>
    <property type="match status" value="1"/>
</dbReference>
<dbReference type="Gene3D" id="3.50.30.40">
    <property type="entry name" value="Ribonuclease E inhibitor RraA/RraA-like"/>
    <property type="match status" value="1"/>
</dbReference>
<dbReference type="GO" id="GO:0032787">
    <property type="term" value="P:monocarboxylic acid metabolic process"/>
    <property type="evidence" value="ECO:0007669"/>
    <property type="project" value="UniProtKB-ARBA"/>
</dbReference>
<evidence type="ECO:0000256" key="18">
    <source>
        <dbReference type="PIRSR" id="PIRSR605493-1"/>
    </source>
</evidence>
<keyword evidence="11 18" id="KW-0460">Magnesium</keyword>